<dbReference type="Gene3D" id="1.10.8.430">
    <property type="entry name" value="Helical domain of apoptotic protease-activating factors"/>
    <property type="match status" value="1"/>
</dbReference>
<dbReference type="InterPro" id="IPR042197">
    <property type="entry name" value="Apaf_helical"/>
</dbReference>
<dbReference type="Proteomes" id="UP000316621">
    <property type="component" value="Chromosome 1"/>
</dbReference>
<feature type="domain" description="Disease resistance protein winged helix" evidence="7">
    <location>
        <begin position="324"/>
        <end position="396"/>
    </location>
</feature>
<dbReference type="Gene3D" id="3.40.50.300">
    <property type="entry name" value="P-loop containing nucleotide triphosphate hydrolases"/>
    <property type="match status" value="1"/>
</dbReference>
<dbReference type="PANTHER" id="PTHR33463:SF204">
    <property type="entry name" value="NB-ARC DOMAIN-CONTAINING PROTEIN"/>
    <property type="match status" value="1"/>
</dbReference>
<keyword evidence="4" id="KW-0067">ATP-binding</keyword>
<evidence type="ECO:0000259" key="7">
    <source>
        <dbReference type="Pfam" id="PF23559"/>
    </source>
</evidence>
<keyword evidence="2" id="KW-0677">Repeat</keyword>
<dbReference type="Pfam" id="PF13855">
    <property type="entry name" value="LRR_8"/>
    <property type="match status" value="1"/>
</dbReference>
<dbReference type="SUPFAM" id="SSF52058">
    <property type="entry name" value="L domain-like"/>
    <property type="match status" value="1"/>
</dbReference>
<evidence type="ECO:0000259" key="5">
    <source>
        <dbReference type="Pfam" id="PF00931"/>
    </source>
</evidence>
<keyword evidence="3" id="KW-0611">Plant defense</keyword>
<dbReference type="Pfam" id="PF23559">
    <property type="entry name" value="WHD_DRP"/>
    <property type="match status" value="1"/>
</dbReference>
<sequence length="801" mass="90575">MKLSRTVEDAIFVLGKNCWGAYKLGKLVLRKQTVVESLLKDGDFQDVAYTCQPDPLQQIPTVQVVGMDAKFNEVMDSLVTDGNDVRLIGLYGMGGVGKTTLLQKVHNEVAERKLFDLIIFVVVSKDLDLKSIQNQIGRKLGVSWAEETKINERAIDIFELSKHKKFLLLLDDIWEGIDLETIGVSKDTFQTSGSKVVFTTRDKQVCGFMEADKRIKIKCLDEDQAWSLFQQKVKQEALSCHPDVPDVAKKVAKECCGLPLALIAIGRTMSSKTDLQQWQHALHTLHESASKFSGMADKVLAILKFSYDNLENHKLKSCFLYCSLYPEDHSVLKYELIAVWVGEGFLDNVDDYVKAQNEGHDVIRCLKDACLLETGIVLGVKMEYLVKMHDVVRDLAIWVVSDLGRNKSTSLTLQAQSTLDLHEWMKAERISLIDNRAIQILNGAPKCSNLLTLFLQSSNISVISDEFFRFMPMLKVLNMYCVKLKNLPTSMFSLSNLQSLYMPEYEEDIVLPPGSIASLTKMKILCLSESCSRWEVEGGPSLCELESLQHLIGLVITIGTGLALQRLVTSPKLQLCTKFLVIKYCPGITSLTFLPSSLGSPLSLVHMSRLSYLSLKNCDELEELRIISRDRVSLFTILEDLFFSSMPKLRIVWDVPQASFCSVNLKRVIIRGCPQLKDITWLIYAQNLRELILENLDGLEEIISNGFAAQEQLINTFSKLNYLVLRSVRNLKRVCDQNVKFFLLEKISVVGCPALKKLPFSANSMIPRTLNMIQGEKQWWESQEWEDEATKCNLAPCFREI</sequence>
<dbReference type="InterPro" id="IPR032675">
    <property type="entry name" value="LRR_dom_sf"/>
</dbReference>
<evidence type="ECO:0000256" key="2">
    <source>
        <dbReference type="ARBA" id="ARBA00022737"/>
    </source>
</evidence>
<dbReference type="Gene3D" id="1.10.10.10">
    <property type="entry name" value="Winged helix-like DNA-binding domain superfamily/Winged helix DNA-binding domain"/>
    <property type="match status" value="1"/>
</dbReference>
<evidence type="ECO:0000259" key="6">
    <source>
        <dbReference type="Pfam" id="PF23247"/>
    </source>
</evidence>
<dbReference type="InterPro" id="IPR001611">
    <property type="entry name" value="Leu-rich_rpt"/>
</dbReference>
<dbReference type="InterPro" id="IPR058922">
    <property type="entry name" value="WHD_DRP"/>
</dbReference>
<comment type="similarity">
    <text evidence="1">Belongs to the disease resistance NB-LRR family.</text>
</comment>
<dbReference type="InterPro" id="IPR036388">
    <property type="entry name" value="WH-like_DNA-bd_sf"/>
</dbReference>
<gene>
    <name evidence="8" type="ORF">C5167_040999</name>
</gene>
<accession>A0A4Y7IKT3</accession>
<dbReference type="STRING" id="3469.A0A4Y7IKT3"/>
<reference evidence="8 9" key="1">
    <citation type="journal article" date="2018" name="Science">
        <title>The opium poppy genome and morphinan production.</title>
        <authorList>
            <person name="Guo L."/>
            <person name="Winzer T."/>
            <person name="Yang X."/>
            <person name="Li Y."/>
            <person name="Ning Z."/>
            <person name="He Z."/>
            <person name="Teodor R."/>
            <person name="Lu Y."/>
            <person name="Bowser T.A."/>
            <person name="Graham I.A."/>
            <person name="Ye K."/>
        </authorList>
    </citation>
    <scope>NUCLEOTIDE SEQUENCE [LARGE SCALE GENOMIC DNA]</scope>
    <source>
        <strain evidence="9">cv. HN1</strain>
        <tissue evidence="8">Leaves</tissue>
    </source>
</reference>
<evidence type="ECO:0000313" key="8">
    <source>
        <dbReference type="EMBL" id="RZC48058.1"/>
    </source>
</evidence>
<dbReference type="GO" id="GO:0005524">
    <property type="term" value="F:ATP binding"/>
    <property type="evidence" value="ECO:0007669"/>
    <property type="project" value="UniProtKB-KW"/>
</dbReference>
<feature type="domain" description="Disease resistance protein At4g27190-like leucine-rich repeats" evidence="6">
    <location>
        <begin position="603"/>
        <end position="691"/>
    </location>
</feature>
<organism evidence="8 9">
    <name type="scientific">Papaver somniferum</name>
    <name type="common">Opium poppy</name>
    <dbReference type="NCBI Taxonomy" id="3469"/>
    <lineage>
        <taxon>Eukaryota</taxon>
        <taxon>Viridiplantae</taxon>
        <taxon>Streptophyta</taxon>
        <taxon>Embryophyta</taxon>
        <taxon>Tracheophyta</taxon>
        <taxon>Spermatophyta</taxon>
        <taxon>Magnoliopsida</taxon>
        <taxon>Ranunculales</taxon>
        <taxon>Papaveraceae</taxon>
        <taxon>Papaveroideae</taxon>
        <taxon>Papaver</taxon>
    </lineage>
</organism>
<dbReference type="Gramene" id="RZC48058">
    <property type="protein sequence ID" value="RZC48058"/>
    <property type="gene ID" value="C5167_040999"/>
</dbReference>
<dbReference type="PRINTS" id="PR00364">
    <property type="entry name" value="DISEASERSIST"/>
</dbReference>
<dbReference type="InterPro" id="IPR057135">
    <property type="entry name" value="At4g27190-like_LRR"/>
</dbReference>
<dbReference type="FunFam" id="1.10.10.10:FF:000322">
    <property type="entry name" value="Probable disease resistance protein At1g63360"/>
    <property type="match status" value="1"/>
</dbReference>
<dbReference type="SUPFAM" id="SSF52540">
    <property type="entry name" value="P-loop containing nucleoside triphosphate hydrolases"/>
    <property type="match status" value="1"/>
</dbReference>
<dbReference type="Gene3D" id="3.80.10.10">
    <property type="entry name" value="Ribonuclease Inhibitor"/>
    <property type="match status" value="2"/>
</dbReference>
<name>A0A4Y7IKT3_PAPSO</name>
<dbReference type="FunFam" id="3.40.50.300:FF:001091">
    <property type="entry name" value="Probable disease resistance protein At1g61300"/>
    <property type="match status" value="1"/>
</dbReference>
<dbReference type="OrthoDB" id="664960at2759"/>
<evidence type="ECO:0000256" key="1">
    <source>
        <dbReference type="ARBA" id="ARBA00008894"/>
    </source>
</evidence>
<keyword evidence="9" id="KW-1185">Reference proteome</keyword>
<evidence type="ECO:0000256" key="4">
    <source>
        <dbReference type="ARBA" id="ARBA00022840"/>
    </source>
</evidence>
<evidence type="ECO:0000256" key="3">
    <source>
        <dbReference type="ARBA" id="ARBA00022821"/>
    </source>
</evidence>
<dbReference type="InterPro" id="IPR050905">
    <property type="entry name" value="Plant_NBS-LRR"/>
</dbReference>
<feature type="domain" description="NB-ARC" evidence="5">
    <location>
        <begin position="69"/>
        <end position="237"/>
    </location>
</feature>
<dbReference type="GO" id="GO:0043531">
    <property type="term" value="F:ADP binding"/>
    <property type="evidence" value="ECO:0007669"/>
    <property type="project" value="InterPro"/>
</dbReference>
<dbReference type="FunFam" id="1.10.8.430:FF:000003">
    <property type="entry name" value="Probable disease resistance protein At5g66910"/>
    <property type="match status" value="1"/>
</dbReference>
<dbReference type="Pfam" id="PF00931">
    <property type="entry name" value="NB-ARC"/>
    <property type="match status" value="1"/>
</dbReference>
<dbReference type="Pfam" id="PF23247">
    <property type="entry name" value="LRR_RPS2"/>
    <property type="match status" value="1"/>
</dbReference>
<proteinExistence type="inferred from homology"/>
<dbReference type="InterPro" id="IPR027417">
    <property type="entry name" value="P-loop_NTPase"/>
</dbReference>
<dbReference type="AlphaFoldDB" id="A0A4Y7IKT3"/>
<evidence type="ECO:0000313" key="9">
    <source>
        <dbReference type="Proteomes" id="UP000316621"/>
    </source>
</evidence>
<dbReference type="InterPro" id="IPR002182">
    <property type="entry name" value="NB-ARC"/>
</dbReference>
<protein>
    <submittedName>
        <fullName evidence="8">Uncharacterized protein</fullName>
    </submittedName>
</protein>
<keyword evidence="4" id="KW-0547">Nucleotide-binding</keyword>
<dbReference type="OMA" id="MEIKCLE"/>
<dbReference type="PANTHER" id="PTHR33463">
    <property type="entry name" value="NB-ARC DOMAIN-CONTAINING PROTEIN-RELATED"/>
    <property type="match status" value="1"/>
</dbReference>
<dbReference type="GO" id="GO:0006952">
    <property type="term" value="P:defense response"/>
    <property type="evidence" value="ECO:0007669"/>
    <property type="project" value="UniProtKB-KW"/>
</dbReference>
<dbReference type="EMBL" id="CM010715">
    <property type="protein sequence ID" value="RZC48058.1"/>
    <property type="molecule type" value="Genomic_DNA"/>
</dbReference>